<keyword evidence="1" id="KW-0472">Membrane</keyword>
<accession>A0A8T0UJ75</accession>
<reference evidence="2" key="1">
    <citation type="submission" date="2020-05" db="EMBL/GenBank/DDBJ databases">
        <title>WGS assembly of Panicum virgatum.</title>
        <authorList>
            <person name="Lovell J.T."/>
            <person name="Jenkins J."/>
            <person name="Shu S."/>
            <person name="Juenger T.E."/>
            <person name="Schmutz J."/>
        </authorList>
    </citation>
    <scope>NUCLEOTIDE SEQUENCE</scope>
    <source>
        <strain evidence="2">AP13</strain>
    </source>
</reference>
<dbReference type="EMBL" id="CM029042">
    <property type="protein sequence ID" value="KAG2620913.1"/>
    <property type="molecule type" value="Genomic_DNA"/>
</dbReference>
<feature type="transmembrane region" description="Helical" evidence="1">
    <location>
        <begin position="42"/>
        <end position="62"/>
    </location>
</feature>
<keyword evidence="1" id="KW-0812">Transmembrane</keyword>
<name>A0A8T0UJ75_PANVG</name>
<evidence type="ECO:0000256" key="1">
    <source>
        <dbReference type="SAM" id="Phobius"/>
    </source>
</evidence>
<keyword evidence="1" id="KW-1133">Transmembrane helix</keyword>
<dbReference type="Proteomes" id="UP000823388">
    <property type="component" value="Chromosome 3N"/>
</dbReference>
<dbReference type="AlphaFoldDB" id="A0A8T0UJ75"/>
<evidence type="ECO:0000313" key="3">
    <source>
        <dbReference type="Proteomes" id="UP000823388"/>
    </source>
</evidence>
<proteinExistence type="predicted"/>
<protein>
    <submittedName>
        <fullName evidence="2">Uncharacterized protein</fullName>
    </submittedName>
</protein>
<comment type="caution">
    <text evidence="2">The sequence shown here is derived from an EMBL/GenBank/DDBJ whole genome shotgun (WGS) entry which is preliminary data.</text>
</comment>
<evidence type="ECO:0000313" key="2">
    <source>
        <dbReference type="EMBL" id="KAG2620913.1"/>
    </source>
</evidence>
<organism evidence="2 3">
    <name type="scientific">Panicum virgatum</name>
    <name type="common">Blackwell switchgrass</name>
    <dbReference type="NCBI Taxonomy" id="38727"/>
    <lineage>
        <taxon>Eukaryota</taxon>
        <taxon>Viridiplantae</taxon>
        <taxon>Streptophyta</taxon>
        <taxon>Embryophyta</taxon>
        <taxon>Tracheophyta</taxon>
        <taxon>Spermatophyta</taxon>
        <taxon>Magnoliopsida</taxon>
        <taxon>Liliopsida</taxon>
        <taxon>Poales</taxon>
        <taxon>Poaceae</taxon>
        <taxon>PACMAD clade</taxon>
        <taxon>Panicoideae</taxon>
        <taxon>Panicodae</taxon>
        <taxon>Paniceae</taxon>
        <taxon>Panicinae</taxon>
        <taxon>Panicum</taxon>
        <taxon>Panicum sect. Hiantes</taxon>
    </lineage>
</organism>
<gene>
    <name evidence="2" type="ORF">PVAP13_3NG234389</name>
</gene>
<keyword evidence="3" id="KW-1185">Reference proteome</keyword>
<sequence length="104" mass="11236">MLWEYEFKNHSNCSAPSPPAPNTVRDASSSSSKAVTLLAKLLRIWLVFTRISCCFYIILASAGATSQHRAHLVAAMAPLDVALEATGAKEAFLMTAPTTTRIPE</sequence>